<dbReference type="EMBL" id="KV945296">
    <property type="protein sequence ID" value="PIO26488.1"/>
    <property type="molecule type" value="Genomic_DNA"/>
</dbReference>
<feature type="region of interest" description="Disordered" evidence="1">
    <location>
        <begin position="24"/>
        <end position="43"/>
    </location>
</feature>
<organism evidence="2 3">
    <name type="scientific">Aquarana catesbeiana</name>
    <name type="common">American bullfrog</name>
    <name type="synonym">Rana catesbeiana</name>
    <dbReference type="NCBI Taxonomy" id="8400"/>
    <lineage>
        <taxon>Eukaryota</taxon>
        <taxon>Metazoa</taxon>
        <taxon>Chordata</taxon>
        <taxon>Craniata</taxon>
        <taxon>Vertebrata</taxon>
        <taxon>Euteleostomi</taxon>
        <taxon>Amphibia</taxon>
        <taxon>Batrachia</taxon>
        <taxon>Anura</taxon>
        <taxon>Neobatrachia</taxon>
        <taxon>Ranoidea</taxon>
        <taxon>Ranidae</taxon>
        <taxon>Aquarana</taxon>
    </lineage>
</organism>
<accession>A0A2G9RF13</accession>
<gene>
    <name evidence="2" type="ORF">AB205_0213180</name>
</gene>
<evidence type="ECO:0000256" key="1">
    <source>
        <dbReference type="SAM" id="MobiDB-lite"/>
    </source>
</evidence>
<name>A0A2G9RF13_AQUCT</name>
<proteinExistence type="predicted"/>
<sequence>MPSPTAHALLEGLRRIAGNVYSSSLGERQRRIRSHKPGDARGTKEEVYSCYLENGQWEKQPADAARNT</sequence>
<evidence type="ECO:0000313" key="3">
    <source>
        <dbReference type="Proteomes" id="UP000228934"/>
    </source>
</evidence>
<protein>
    <submittedName>
        <fullName evidence="2">Uncharacterized protein</fullName>
    </submittedName>
</protein>
<keyword evidence="3" id="KW-1185">Reference proteome</keyword>
<dbReference type="AlphaFoldDB" id="A0A2G9RF13"/>
<dbReference type="Proteomes" id="UP000228934">
    <property type="component" value="Unassembled WGS sequence"/>
</dbReference>
<reference evidence="3" key="1">
    <citation type="journal article" date="2017" name="Nat. Commun.">
        <title>The North American bullfrog draft genome provides insight into hormonal regulation of long noncoding RNA.</title>
        <authorList>
            <person name="Hammond S.A."/>
            <person name="Warren R.L."/>
            <person name="Vandervalk B.P."/>
            <person name="Kucuk E."/>
            <person name="Khan H."/>
            <person name="Gibb E.A."/>
            <person name="Pandoh P."/>
            <person name="Kirk H."/>
            <person name="Zhao Y."/>
            <person name="Jones M."/>
            <person name="Mungall A.J."/>
            <person name="Coope R."/>
            <person name="Pleasance S."/>
            <person name="Moore R.A."/>
            <person name="Holt R.A."/>
            <person name="Round J.M."/>
            <person name="Ohora S."/>
            <person name="Walle B.V."/>
            <person name="Veldhoen N."/>
            <person name="Helbing C.C."/>
            <person name="Birol I."/>
        </authorList>
    </citation>
    <scope>NUCLEOTIDE SEQUENCE [LARGE SCALE GENOMIC DNA]</scope>
</reference>
<evidence type="ECO:0000313" key="2">
    <source>
        <dbReference type="EMBL" id="PIO26488.1"/>
    </source>
</evidence>